<keyword evidence="2 6" id="KW-0378">Hydrolase</keyword>
<dbReference type="InterPro" id="IPR018087">
    <property type="entry name" value="Glyco_hydro_5_CS"/>
</dbReference>
<keyword evidence="5" id="KW-0624">Polysaccharide degradation</keyword>
<dbReference type="Proteomes" id="UP000198855">
    <property type="component" value="Unassembled WGS sequence"/>
</dbReference>
<dbReference type="InterPro" id="IPR001547">
    <property type="entry name" value="Glyco_hydro_5"/>
</dbReference>
<dbReference type="Pfam" id="PF00150">
    <property type="entry name" value="Cellulase"/>
    <property type="match status" value="1"/>
</dbReference>
<evidence type="ECO:0000256" key="1">
    <source>
        <dbReference type="ARBA" id="ARBA00022729"/>
    </source>
</evidence>
<feature type="signal peptide" evidence="8">
    <location>
        <begin position="1"/>
        <end position="27"/>
    </location>
</feature>
<dbReference type="STRING" id="1045775.SAMN05216378_2248"/>
<keyword evidence="5" id="KW-0119">Carbohydrate metabolism</keyword>
<evidence type="ECO:0000256" key="3">
    <source>
        <dbReference type="ARBA" id="ARBA00023001"/>
    </source>
</evidence>
<evidence type="ECO:0000256" key="8">
    <source>
        <dbReference type="SAM" id="SignalP"/>
    </source>
</evidence>
<evidence type="ECO:0000256" key="7">
    <source>
        <dbReference type="SAM" id="MobiDB-lite"/>
    </source>
</evidence>
<evidence type="ECO:0000313" key="11">
    <source>
        <dbReference type="Proteomes" id="UP000198855"/>
    </source>
</evidence>
<reference evidence="11" key="1">
    <citation type="submission" date="2016-10" db="EMBL/GenBank/DDBJ databases">
        <authorList>
            <person name="Varghese N."/>
            <person name="Submissions S."/>
        </authorList>
    </citation>
    <scope>NUCLEOTIDE SEQUENCE [LARGE SCALE GENOMIC DNA]</scope>
    <source>
        <strain evidence="11">CGMCC 1.10784</strain>
    </source>
</reference>
<keyword evidence="3" id="KW-0136">Cellulose degradation</keyword>
<dbReference type="AlphaFoldDB" id="A0A1I1XQY9"/>
<dbReference type="GO" id="GO:0009986">
    <property type="term" value="C:cell surface"/>
    <property type="evidence" value="ECO:0007669"/>
    <property type="project" value="TreeGrafter"/>
</dbReference>
<dbReference type="InterPro" id="IPR050386">
    <property type="entry name" value="Glycosyl_hydrolase_5"/>
</dbReference>
<keyword evidence="11" id="KW-1185">Reference proteome</keyword>
<keyword evidence="4 6" id="KW-0326">Glycosidase</keyword>
<dbReference type="GO" id="GO:0008422">
    <property type="term" value="F:beta-glucosidase activity"/>
    <property type="evidence" value="ECO:0007669"/>
    <property type="project" value="TreeGrafter"/>
</dbReference>
<evidence type="ECO:0000256" key="2">
    <source>
        <dbReference type="ARBA" id="ARBA00022801"/>
    </source>
</evidence>
<sequence>MTSRGAVKLKKWSIALIVSLLMFVLQTGCTGGTQNPGKEVSNKAENAKPATSKAEENTLSPKPTTAALPAATPAPKLPKRDPQSAPLDVFQQAKQLGRGVNLGNALEAPIEGQWGIILQESDFKTIKDAGFETVRVPIKWSAHADAEAPYAIDAEFFERIDWVVDQALKQGLNVVLDMHHFDEIYLNPDEQEARFLALWKQISSRYKELPSNVYFELLNEPNGSLTWSKWNRMLKKALDTIRSEDQWHTVIIGSVNWNNYADLVSLDIPVNEHNVIVTFHYYDPFPFTHQGAEWAGPEIGTSGVIWPGPPAQKVEPVTSAKQVKWVDDWFQDYNTKPVETNPAGPNSIVEAFDKVNNWAKEHHRPIYLGEFGAYSKADMPSRARWTTFVREEAEKRGFSWAYWEYSSGFGVFDPIANQYQKELLEALIPHKE</sequence>
<organism evidence="10 11">
    <name type="scientific">Paenibacillus catalpae</name>
    <dbReference type="NCBI Taxonomy" id="1045775"/>
    <lineage>
        <taxon>Bacteria</taxon>
        <taxon>Bacillati</taxon>
        <taxon>Bacillota</taxon>
        <taxon>Bacilli</taxon>
        <taxon>Bacillales</taxon>
        <taxon>Paenibacillaceae</taxon>
        <taxon>Paenibacillus</taxon>
    </lineage>
</organism>
<dbReference type="SUPFAM" id="SSF51445">
    <property type="entry name" value="(Trans)glycosidases"/>
    <property type="match status" value="1"/>
</dbReference>
<dbReference type="InterPro" id="IPR017853">
    <property type="entry name" value="GH"/>
</dbReference>
<feature type="chain" id="PRO_5039427462" evidence="8">
    <location>
        <begin position="28"/>
        <end position="432"/>
    </location>
</feature>
<dbReference type="PROSITE" id="PS00659">
    <property type="entry name" value="GLYCOSYL_HYDROL_F5"/>
    <property type="match status" value="1"/>
</dbReference>
<feature type="domain" description="Glycoside hydrolase family 5" evidence="9">
    <location>
        <begin position="111"/>
        <end position="406"/>
    </location>
</feature>
<feature type="compositionally biased region" description="Low complexity" evidence="7">
    <location>
        <begin position="61"/>
        <end position="74"/>
    </location>
</feature>
<evidence type="ECO:0000256" key="6">
    <source>
        <dbReference type="RuleBase" id="RU361153"/>
    </source>
</evidence>
<protein>
    <submittedName>
        <fullName evidence="10">Endoglucanase</fullName>
    </submittedName>
</protein>
<gene>
    <name evidence="10" type="ORF">SAMN05216378_2248</name>
</gene>
<dbReference type="GO" id="GO:0005576">
    <property type="term" value="C:extracellular region"/>
    <property type="evidence" value="ECO:0007669"/>
    <property type="project" value="TreeGrafter"/>
</dbReference>
<dbReference type="GO" id="GO:0030245">
    <property type="term" value="P:cellulose catabolic process"/>
    <property type="evidence" value="ECO:0007669"/>
    <property type="project" value="UniProtKB-KW"/>
</dbReference>
<dbReference type="EMBL" id="FOMT01000002">
    <property type="protein sequence ID" value="SFE07960.1"/>
    <property type="molecule type" value="Genomic_DNA"/>
</dbReference>
<comment type="similarity">
    <text evidence="6">Belongs to the glycosyl hydrolase 5 (cellulase A) family.</text>
</comment>
<evidence type="ECO:0000256" key="4">
    <source>
        <dbReference type="ARBA" id="ARBA00023295"/>
    </source>
</evidence>
<keyword evidence="1 8" id="KW-0732">Signal</keyword>
<accession>A0A1I1XQY9</accession>
<proteinExistence type="inferred from homology"/>
<dbReference type="PANTHER" id="PTHR31297">
    <property type="entry name" value="GLUCAN ENDO-1,6-BETA-GLUCOSIDASE B"/>
    <property type="match status" value="1"/>
</dbReference>
<dbReference type="Gene3D" id="3.20.20.80">
    <property type="entry name" value="Glycosidases"/>
    <property type="match status" value="1"/>
</dbReference>
<evidence type="ECO:0000259" key="9">
    <source>
        <dbReference type="Pfam" id="PF00150"/>
    </source>
</evidence>
<evidence type="ECO:0000313" key="10">
    <source>
        <dbReference type="EMBL" id="SFE07960.1"/>
    </source>
</evidence>
<name>A0A1I1XQY9_9BACL</name>
<feature type="region of interest" description="Disordered" evidence="7">
    <location>
        <begin position="32"/>
        <end position="84"/>
    </location>
</feature>
<dbReference type="PANTHER" id="PTHR31297:SF17">
    <property type="entry name" value="ENDOGLUCANASE"/>
    <property type="match status" value="1"/>
</dbReference>
<evidence type="ECO:0000256" key="5">
    <source>
        <dbReference type="ARBA" id="ARBA00023326"/>
    </source>
</evidence>